<protein>
    <submittedName>
        <fullName evidence="2">Uncharacterized protein</fullName>
    </submittedName>
</protein>
<dbReference type="Proteomes" id="UP001445076">
    <property type="component" value="Unassembled WGS sequence"/>
</dbReference>
<evidence type="ECO:0000256" key="1">
    <source>
        <dbReference type="SAM" id="MobiDB-lite"/>
    </source>
</evidence>
<comment type="caution">
    <text evidence="2">The sequence shown here is derived from an EMBL/GenBank/DDBJ whole genome shotgun (WGS) entry which is preliminary data.</text>
</comment>
<keyword evidence="3" id="KW-1185">Reference proteome</keyword>
<evidence type="ECO:0000313" key="3">
    <source>
        <dbReference type="Proteomes" id="UP001445076"/>
    </source>
</evidence>
<organism evidence="2 3">
    <name type="scientific">Cherax quadricarinatus</name>
    <name type="common">Australian red claw crayfish</name>
    <dbReference type="NCBI Taxonomy" id="27406"/>
    <lineage>
        <taxon>Eukaryota</taxon>
        <taxon>Metazoa</taxon>
        <taxon>Ecdysozoa</taxon>
        <taxon>Arthropoda</taxon>
        <taxon>Crustacea</taxon>
        <taxon>Multicrustacea</taxon>
        <taxon>Malacostraca</taxon>
        <taxon>Eumalacostraca</taxon>
        <taxon>Eucarida</taxon>
        <taxon>Decapoda</taxon>
        <taxon>Pleocyemata</taxon>
        <taxon>Astacidea</taxon>
        <taxon>Parastacoidea</taxon>
        <taxon>Parastacidae</taxon>
        <taxon>Cherax</taxon>
    </lineage>
</organism>
<gene>
    <name evidence="2" type="ORF">OTU49_006134</name>
</gene>
<feature type="region of interest" description="Disordered" evidence="1">
    <location>
        <begin position="79"/>
        <end position="104"/>
    </location>
</feature>
<name>A0AAW0X8G8_CHEQU</name>
<reference evidence="2 3" key="1">
    <citation type="journal article" date="2024" name="BMC Genomics">
        <title>Genome assembly of redclaw crayfish (Cherax quadricarinatus) provides insights into its immune adaptation and hypoxia tolerance.</title>
        <authorList>
            <person name="Liu Z."/>
            <person name="Zheng J."/>
            <person name="Li H."/>
            <person name="Fang K."/>
            <person name="Wang S."/>
            <person name="He J."/>
            <person name="Zhou D."/>
            <person name="Weng S."/>
            <person name="Chi M."/>
            <person name="Gu Z."/>
            <person name="He J."/>
            <person name="Li F."/>
            <person name="Wang M."/>
        </authorList>
    </citation>
    <scope>NUCLEOTIDE SEQUENCE [LARGE SCALE GENOMIC DNA]</scope>
    <source>
        <strain evidence="2">ZL_2023a</strain>
    </source>
</reference>
<evidence type="ECO:0000313" key="2">
    <source>
        <dbReference type="EMBL" id="KAK8734339.1"/>
    </source>
</evidence>
<proteinExistence type="predicted"/>
<dbReference type="EMBL" id="JARKIK010000051">
    <property type="protein sequence ID" value="KAK8734339.1"/>
    <property type="molecule type" value="Genomic_DNA"/>
</dbReference>
<dbReference type="AlphaFoldDB" id="A0AAW0X8G8"/>
<accession>A0AAW0X8G8</accession>
<sequence length="104" mass="11703">MLLRYVEAYTAGQHGDVALRMCSYYSVYCMCIDFIDCSTQCRLGRGMLLSSLTPLPRMQRNTNISDRDPLVAIMDNMLGSSTTCDPRGRRKRRGHNPTLPGPRG</sequence>